<dbReference type="PANTHER" id="PTHR10629:SF52">
    <property type="entry name" value="DNA (CYTOSINE-5)-METHYLTRANSFERASE 1"/>
    <property type="match status" value="1"/>
</dbReference>
<evidence type="ECO:0000256" key="1">
    <source>
        <dbReference type="ARBA" id="ARBA00011975"/>
    </source>
</evidence>
<evidence type="ECO:0000256" key="6">
    <source>
        <dbReference type="ARBA" id="ARBA00022813"/>
    </source>
</evidence>
<protein>
    <recommendedName>
        <fullName evidence="1">DNA (cytosine-5-)-methyltransferase</fullName>
        <ecNumber evidence="1">2.1.1.37</ecNumber>
    </recommendedName>
</protein>
<gene>
    <name evidence="11" type="primary">dcm</name>
    <name evidence="11" type="ORF">DXC63_06810</name>
</gene>
<dbReference type="InterPro" id="IPR003587">
    <property type="entry name" value="Hint_dom_N"/>
</dbReference>
<evidence type="ECO:0000313" key="12">
    <source>
        <dbReference type="Proteomes" id="UP000261288"/>
    </source>
</evidence>
<dbReference type="PROSITE" id="PS50819">
    <property type="entry name" value="INTEIN_ENDONUCLEASE"/>
    <property type="match status" value="1"/>
</dbReference>
<dbReference type="NCBIfam" id="TIGR00675">
    <property type="entry name" value="dcm"/>
    <property type="match status" value="1"/>
</dbReference>
<proteinExistence type="inferred from homology"/>
<reference evidence="11 12" key="1">
    <citation type="submission" date="2018-08" db="EMBL/GenBank/DDBJ databases">
        <title>A genome reference for cultivated species of the human gut microbiota.</title>
        <authorList>
            <person name="Zou Y."/>
            <person name="Xue W."/>
            <person name="Luo G."/>
        </authorList>
    </citation>
    <scope>NUCLEOTIDE SEQUENCE [LARGE SCALE GENOMIC DNA]</scope>
    <source>
        <strain evidence="11 12">TF06-45A</strain>
    </source>
</reference>
<evidence type="ECO:0000256" key="7">
    <source>
        <dbReference type="ARBA" id="ARBA00023000"/>
    </source>
</evidence>
<dbReference type="PROSITE" id="PS50818">
    <property type="entry name" value="INTEIN_C_TER"/>
    <property type="match status" value="1"/>
</dbReference>
<keyword evidence="5" id="KW-0680">Restriction system</keyword>
<dbReference type="SMART" id="SM00306">
    <property type="entry name" value="HintN"/>
    <property type="match status" value="1"/>
</dbReference>
<dbReference type="NCBIfam" id="TIGR01443">
    <property type="entry name" value="intein_Cterm"/>
    <property type="match status" value="1"/>
</dbReference>
<feature type="domain" description="DOD-type homing endonuclease" evidence="10">
    <location>
        <begin position="195"/>
        <end position="283"/>
    </location>
</feature>
<keyword evidence="3 8" id="KW-0808">Transferase</keyword>
<dbReference type="PANTHER" id="PTHR10629">
    <property type="entry name" value="CYTOSINE-SPECIFIC METHYLTRANSFERASE"/>
    <property type="match status" value="1"/>
</dbReference>
<evidence type="ECO:0000256" key="8">
    <source>
        <dbReference type="PROSITE-ProRule" id="PRU01016"/>
    </source>
</evidence>
<evidence type="ECO:0000313" key="11">
    <source>
        <dbReference type="EMBL" id="RGL48693.1"/>
    </source>
</evidence>
<dbReference type="GO" id="GO:0009307">
    <property type="term" value="P:DNA restriction-modification system"/>
    <property type="evidence" value="ECO:0007669"/>
    <property type="project" value="UniProtKB-KW"/>
</dbReference>
<dbReference type="AlphaFoldDB" id="A0A3E4S7S7"/>
<dbReference type="Gene3D" id="3.90.120.10">
    <property type="entry name" value="DNA Methylase, subunit A, domain 2"/>
    <property type="match status" value="1"/>
</dbReference>
<dbReference type="EC" id="2.1.1.37" evidence="1"/>
<dbReference type="RefSeq" id="WP_117712313.1">
    <property type="nucleotide sequence ID" value="NZ_QSRZ01000006.1"/>
</dbReference>
<dbReference type="GO" id="GO:0004519">
    <property type="term" value="F:endonuclease activity"/>
    <property type="evidence" value="ECO:0007669"/>
    <property type="project" value="InterPro"/>
</dbReference>
<dbReference type="InterPro" id="IPR029063">
    <property type="entry name" value="SAM-dependent_MTases_sf"/>
</dbReference>
<dbReference type="GO" id="GO:0003886">
    <property type="term" value="F:DNA (cytosine-5-)-methyltransferase activity"/>
    <property type="evidence" value="ECO:0007669"/>
    <property type="project" value="UniProtKB-EC"/>
</dbReference>
<dbReference type="Pfam" id="PF00145">
    <property type="entry name" value="DNA_methylase"/>
    <property type="match status" value="3"/>
</dbReference>
<feature type="region of interest" description="Disordered" evidence="9">
    <location>
        <begin position="468"/>
        <end position="506"/>
    </location>
</feature>
<accession>A0A3E4S7S7</accession>
<sequence length="831" mass="92282">MKYVSIFSGIEAATVAWQPLGWEPLAFSEIDPFPSTVLQHHYPDIPNLGDITKIDWNPYKGQADLVVGGSPCFPAGTLILTSEHLKPIEEIKVGDMVLTHRNRWRRVTATGSKIADTIVLRGNGVSSLECTPNHPFYARTRVHRESGYGYEYKQEWIPATDMVGRQWLNMNAATEPLPVPALPDGVSLTEPFLRLIGTWLSLGQSSSLPAFRFDSRSINRWVMKQFGGKEKHIPSWVYGLSENLRISLLEGYFQRNGFSPLRSTMLRNELLVGMKILAAGAGYRSSILYEENPSIHSTGTYRIKFNTSPIDSDDFDDDGYWGRVNEKTVGRSNVLVYNLEVEDDHSYVAAGIAVHNCQSFSVAGKREGLAGASGLMFEYIRAVRELRPRWFVWENVPGAFTSERGEAYRQLLSEMDALGYGLAWRVLDAQFFGVAQRRERVFLVGSLGTMRCAEVLFERESLSWNHQSSRQKRQALTEEAQERVGEADHDSGCLNPGETQSRRVYPASGVYPTLSTREKSGQNQESVFTQFGDDVAGTLTSRYDSSPCVDRGANVVVDERDKVFLCQTAQTGSNGKLVKQDDVMNTLDRTNSTAVAALDFNPTDARLRYANDDVSQTLTARAGTGGNQVPLVQVQPLVFNPNAGITEKGGGFALSEDVTPTLKTDHNPAVAFASNQRDEVRELEVAGALAAQPGIKQQTYICRADGQANAMTSVDMAPTLTSHAKKDPPLIYPAEDLIGEDALIQRDMSATLSTHNTQTLITGGREKRSLTVRRLTPRECERLQGFPDDYTDIPYRNKEHAPDGPRYRALGNSMAVPVMRWIGERIRMVEG</sequence>
<dbReference type="SUPFAM" id="SSF53335">
    <property type="entry name" value="S-adenosyl-L-methionine-dependent methyltransferases"/>
    <property type="match status" value="2"/>
</dbReference>
<evidence type="ECO:0000256" key="5">
    <source>
        <dbReference type="ARBA" id="ARBA00022747"/>
    </source>
</evidence>
<name>A0A3E4S7S7_BIFLN</name>
<keyword evidence="2 8" id="KW-0489">Methyltransferase</keyword>
<feature type="compositionally biased region" description="Basic and acidic residues" evidence="9">
    <location>
        <begin position="480"/>
        <end position="491"/>
    </location>
</feature>
<comment type="similarity">
    <text evidence="8">Belongs to the class I-like SAM-binding methyltransferase superfamily. C5-methyltransferase family.</text>
</comment>
<keyword evidence="4 8" id="KW-0949">S-adenosyl-L-methionine</keyword>
<keyword evidence="6" id="KW-0068">Autocatalytic cleavage</keyword>
<organism evidence="11 12">
    <name type="scientific">Bifidobacterium longum</name>
    <dbReference type="NCBI Taxonomy" id="216816"/>
    <lineage>
        <taxon>Bacteria</taxon>
        <taxon>Bacillati</taxon>
        <taxon>Actinomycetota</taxon>
        <taxon>Actinomycetes</taxon>
        <taxon>Bifidobacteriales</taxon>
        <taxon>Bifidobacteriaceae</taxon>
        <taxon>Bifidobacterium</taxon>
    </lineage>
</organism>
<comment type="caution">
    <text evidence="11">The sequence shown here is derived from an EMBL/GenBank/DDBJ whole genome shotgun (WGS) entry which is preliminary data.</text>
</comment>
<dbReference type="Gene3D" id="3.40.50.150">
    <property type="entry name" value="Vaccinia Virus protein VP39"/>
    <property type="match status" value="2"/>
</dbReference>
<dbReference type="EMBL" id="QSRZ01000006">
    <property type="protein sequence ID" value="RGL48693.1"/>
    <property type="molecule type" value="Genomic_DNA"/>
</dbReference>
<dbReference type="InterPro" id="IPR003586">
    <property type="entry name" value="Hint_dom_C"/>
</dbReference>
<dbReference type="CDD" id="cd00081">
    <property type="entry name" value="Hint"/>
    <property type="match status" value="1"/>
</dbReference>
<dbReference type="Gene3D" id="2.170.16.10">
    <property type="entry name" value="Hedgehog/Intein (Hint) domain"/>
    <property type="match status" value="1"/>
</dbReference>
<dbReference type="PROSITE" id="PS50817">
    <property type="entry name" value="INTEIN_N_TER"/>
    <property type="match status" value="1"/>
</dbReference>
<evidence type="ECO:0000256" key="9">
    <source>
        <dbReference type="SAM" id="MobiDB-lite"/>
    </source>
</evidence>
<keyword evidence="7" id="KW-0651">Protein splicing</keyword>
<evidence type="ECO:0000256" key="3">
    <source>
        <dbReference type="ARBA" id="ARBA00022679"/>
    </source>
</evidence>
<dbReference type="GO" id="GO:0016539">
    <property type="term" value="P:intein-mediated protein splicing"/>
    <property type="evidence" value="ECO:0007669"/>
    <property type="project" value="InterPro"/>
</dbReference>
<dbReference type="InterPro" id="IPR006141">
    <property type="entry name" value="Intein_N"/>
</dbReference>
<dbReference type="InterPro" id="IPR027434">
    <property type="entry name" value="Homing_endonucl"/>
</dbReference>
<dbReference type="Gene3D" id="3.10.28.10">
    <property type="entry name" value="Homing endonucleases"/>
    <property type="match status" value="1"/>
</dbReference>
<dbReference type="SMART" id="SM00305">
    <property type="entry name" value="HintC"/>
    <property type="match status" value="1"/>
</dbReference>
<dbReference type="InterPro" id="IPR030934">
    <property type="entry name" value="Intein_C"/>
</dbReference>
<feature type="active site" evidence="8">
    <location>
        <position position="357"/>
    </location>
</feature>
<dbReference type="InterPro" id="IPR001525">
    <property type="entry name" value="C5_MeTfrase"/>
</dbReference>
<dbReference type="InterPro" id="IPR050390">
    <property type="entry name" value="C5-Methyltransferase"/>
</dbReference>
<evidence type="ECO:0000256" key="2">
    <source>
        <dbReference type="ARBA" id="ARBA00022603"/>
    </source>
</evidence>
<dbReference type="InterPro" id="IPR036844">
    <property type="entry name" value="Hint_dom_sf"/>
</dbReference>
<dbReference type="Proteomes" id="UP000261288">
    <property type="component" value="Unassembled WGS sequence"/>
</dbReference>
<dbReference type="GO" id="GO:0032259">
    <property type="term" value="P:methylation"/>
    <property type="evidence" value="ECO:0007669"/>
    <property type="project" value="UniProtKB-KW"/>
</dbReference>
<dbReference type="SUPFAM" id="SSF51294">
    <property type="entry name" value="Hedgehog/intein (Hint) domain"/>
    <property type="match status" value="1"/>
</dbReference>
<evidence type="ECO:0000259" key="10">
    <source>
        <dbReference type="PROSITE" id="PS50819"/>
    </source>
</evidence>
<evidence type="ECO:0000256" key="4">
    <source>
        <dbReference type="ARBA" id="ARBA00022691"/>
    </source>
</evidence>
<dbReference type="PROSITE" id="PS51679">
    <property type="entry name" value="SAM_MT_C5"/>
    <property type="match status" value="1"/>
</dbReference>
<dbReference type="InterPro" id="IPR004042">
    <property type="entry name" value="Intein_endonuc_central"/>
</dbReference>